<dbReference type="PROSITE" id="PS00622">
    <property type="entry name" value="HTH_LUXR_1"/>
    <property type="match status" value="1"/>
</dbReference>
<dbReference type="Pfam" id="PF13401">
    <property type="entry name" value="AAA_22"/>
    <property type="match status" value="1"/>
</dbReference>
<evidence type="ECO:0000313" key="3">
    <source>
        <dbReference type="EMBL" id="NYI93001.1"/>
    </source>
</evidence>
<gene>
    <name evidence="3" type="ORF">HNR02_006376</name>
</gene>
<comment type="caution">
    <text evidence="3">The sequence shown here is derived from an EMBL/GenBank/DDBJ whole genome shotgun (WGS) entry which is preliminary data.</text>
</comment>
<dbReference type="InterPro" id="IPR058852">
    <property type="entry name" value="HTH_77"/>
</dbReference>
<dbReference type="SMART" id="SM00421">
    <property type="entry name" value="HTH_LUXR"/>
    <property type="match status" value="1"/>
</dbReference>
<dbReference type="InterPro" id="IPR000792">
    <property type="entry name" value="Tscrpt_reg_LuxR_C"/>
</dbReference>
<feature type="domain" description="HTH luxR-type" evidence="2">
    <location>
        <begin position="694"/>
        <end position="759"/>
    </location>
</feature>
<dbReference type="GO" id="GO:0003677">
    <property type="term" value="F:DNA binding"/>
    <property type="evidence" value="ECO:0007669"/>
    <property type="project" value="UniProtKB-KW"/>
</dbReference>
<keyword evidence="3" id="KW-0238">DNA-binding</keyword>
<dbReference type="InterPro" id="IPR027417">
    <property type="entry name" value="P-loop_NTPase"/>
</dbReference>
<keyword evidence="4" id="KW-1185">Reference proteome</keyword>
<protein>
    <submittedName>
        <fullName evidence="3">Putative ATPase/DNA-binding CsgD family transcriptional regulator</fullName>
    </submittedName>
</protein>
<dbReference type="PRINTS" id="PR00364">
    <property type="entry name" value="DISEASERSIST"/>
</dbReference>
<evidence type="ECO:0000313" key="4">
    <source>
        <dbReference type="Proteomes" id="UP000549616"/>
    </source>
</evidence>
<evidence type="ECO:0000259" key="2">
    <source>
        <dbReference type="PROSITE" id="PS50043"/>
    </source>
</evidence>
<dbReference type="InterPro" id="IPR016032">
    <property type="entry name" value="Sig_transdc_resp-reg_C-effctor"/>
</dbReference>
<accession>A0A853BEB6</accession>
<dbReference type="InterPro" id="IPR049945">
    <property type="entry name" value="AAA_22"/>
</dbReference>
<dbReference type="Pfam" id="PF00196">
    <property type="entry name" value="GerE"/>
    <property type="match status" value="1"/>
</dbReference>
<dbReference type="PANTHER" id="PTHR47691">
    <property type="entry name" value="REGULATOR-RELATED"/>
    <property type="match status" value="1"/>
</dbReference>
<dbReference type="GO" id="GO:0016887">
    <property type="term" value="F:ATP hydrolysis activity"/>
    <property type="evidence" value="ECO:0007669"/>
    <property type="project" value="InterPro"/>
</dbReference>
<dbReference type="SUPFAM" id="SSF48452">
    <property type="entry name" value="TPR-like"/>
    <property type="match status" value="1"/>
</dbReference>
<name>A0A853BEB6_9PSEU</name>
<dbReference type="GO" id="GO:0006355">
    <property type="term" value="P:regulation of DNA-templated transcription"/>
    <property type="evidence" value="ECO:0007669"/>
    <property type="project" value="InterPro"/>
</dbReference>
<dbReference type="InterPro" id="IPR011990">
    <property type="entry name" value="TPR-like_helical_dom_sf"/>
</dbReference>
<dbReference type="PANTHER" id="PTHR47691:SF3">
    <property type="entry name" value="HTH-TYPE TRANSCRIPTIONAL REGULATOR RV0890C-RELATED"/>
    <property type="match status" value="1"/>
</dbReference>
<proteinExistence type="predicted"/>
<dbReference type="Pfam" id="PF25872">
    <property type="entry name" value="HTH_77"/>
    <property type="match status" value="1"/>
</dbReference>
<dbReference type="SUPFAM" id="SSF46894">
    <property type="entry name" value="C-terminal effector domain of the bipartite response regulators"/>
    <property type="match status" value="1"/>
</dbReference>
<dbReference type="PRINTS" id="PR00038">
    <property type="entry name" value="HTHLUXR"/>
</dbReference>
<dbReference type="Proteomes" id="UP000549616">
    <property type="component" value="Unassembled WGS sequence"/>
</dbReference>
<evidence type="ECO:0000256" key="1">
    <source>
        <dbReference type="SAM" id="MobiDB-lite"/>
    </source>
</evidence>
<dbReference type="PROSITE" id="PS50043">
    <property type="entry name" value="HTH_LUXR_2"/>
    <property type="match status" value="1"/>
</dbReference>
<sequence>MGNLPSQTSSFIGRHRELGEVRRAMEAGRLLTLTGPGGVGKTRLAIQAAARARRAFPHGVWLVDLAALQEPAQLADTVATALGVKDQSARPAVEQIIDHLRDRRLLMVLDNCEHVTVACAALVDRVLRHAPGLRVLATSRQPLGITGERVLTIEPLAVPGAVDVPPTAVLAKYEGVALLVDRASAVRPGFVLDEENRETVARLCTRLDGLPLAIELAATRLRSLSAAQVADRLDDRFALLTRGNPAAVSRQQTLRALIGWSYDLCSEAERLLWARLSVFPAEFDLDAVEGICADDMPAHGPVVDLVDGLVAKSVVTARHEFPRARYRLLETIRQYGRERLAAAGTEAELRRRHRDYYLAAAERLCESWCGPGQAANLTELRVEMDNLTAALDWSLTEPGGDVAALRLVSALRYHWTVGGFLSTGRRRLDQALAQSRRQTPDRGHALWVAAWIAVLQGDPGSAHARLVEGARIAEVNDDDHLRAYVEMFRGTTALFEGDAGAGVARLCQGIELMKKLDDSAGVLLGLFQYSVALSLTGDHTRARSVCDEAMRISDRRQESWARSETLWARAMDLWIDGEAGGATADLVRQSLRATPNANYISTVLDIELLAWTAASRHEFEEAARLLGQAEGIWKSFGTTIEAFGPHFARYSAECRTSAAGSLGRARFEALFEEGRDRRLPGGPGNAPPSPVQGEPSRAVDLSRRERDVARLIAKGMTNKEIAAKLMLSPRTVDGHVERLFAKTGVSNRAQVVVWMAEHGTAHRRDDENP</sequence>
<organism evidence="3 4">
    <name type="scientific">Amycolatopsis endophytica</name>
    <dbReference type="NCBI Taxonomy" id="860233"/>
    <lineage>
        <taxon>Bacteria</taxon>
        <taxon>Bacillati</taxon>
        <taxon>Actinomycetota</taxon>
        <taxon>Actinomycetes</taxon>
        <taxon>Pseudonocardiales</taxon>
        <taxon>Pseudonocardiaceae</taxon>
        <taxon>Amycolatopsis</taxon>
    </lineage>
</organism>
<reference evidence="3 4" key="1">
    <citation type="submission" date="2020-07" db="EMBL/GenBank/DDBJ databases">
        <title>Sequencing the genomes of 1000 actinobacteria strains.</title>
        <authorList>
            <person name="Klenk H.-P."/>
        </authorList>
    </citation>
    <scope>NUCLEOTIDE SEQUENCE [LARGE SCALE GENOMIC DNA]</scope>
    <source>
        <strain evidence="3 4">DSM 104006</strain>
    </source>
</reference>
<dbReference type="SUPFAM" id="SSF52540">
    <property type="entry name" value="P-loop containing nucleoside triphosphate hydrolases"/>
    <property type="match status" value="1"/>
</dbReference>
<feature type="region of interest" description="Disordered" evidence="1">
    <location>
        <begin position="674"/>
        <end position="700"/>
    </location>
</feature>
<dbReference type="Gene3D" id="1.10.10.10">
    <property type="entry name" value="Winged helix-like DNA-binding domain superfamily/Winged helix DNA-binding domain"/>
    <property type="match status" value="1"/>
</dbReference>
<dbReference type="InterPro" id="IPR036388">
    <property type="entry name" value="WH-like_DNA-bd_sf"/>
</dbReference>
<dbReference type="Gene3D" id="3.40.50.300">
    <property type="entry name" value="P-loop containing nucleotide triphosphate hydrolases"/>
    <property type="match status" value="1"/>
</dbReference>
<dbReference type="AlphaFoldDB" id="A0A853BEB6"/>
<dbReference type="CDD" id="cd06170">
    <property type="entry name" value="LuxR_C_like"/>
    <property type="match status" value="1"/>
</dbReference>
<dbReference type="Gene3D" id="1.25.40.10">
    <property type="entry name" value="Tetratricopeptide repeat domain"/>
    <property type="match status" value="1"/>
</dbReference>
<dbReference type="EMBL" id="JACCFK010000002">
    <property type="protein sequence ID" value="NYI93001.1"/>
    <property type="molecule type" value="Genomic_DNA"/>
</dbReference>